<keyword evidence="4" id="KW-0804">Transcription</keyword>
<proteinExistence type="inferred from homology"/>
<accession>A0ABR5A8P7</accession>
<sequence>MELKHIQAFLMIVEKESFSLAAEALYTTQPTISLRIQHLEQSLNAKLFKRISGKKVILTEAGEIILPYFKNAYDLIQEGAGALQAGQKVQKKVIISCPNYIGEAILPELLKTLYEAMPDIEFDVKVMITDDIIEKMRNGEIDIALAYLSSQHDYDDLDTVQVTKEKNILVCSPAHPLANCDPLSLADLKNERIIIYNRIFPTTKIVEQSLQKQGLHNYQYAEINHLGWIKLMLRRELGVAFLQKMIVIDELKSGQLIELPLAKPLPPTPIYLVFKSSFSDHLKEITIESTKALFANLEN</sequence>
<organism evidence="6 7">
    <name type="scientific">Cohnella kolymensis</name>
    <dbReference type="NCBI Taxonomy" id="1590652"/>
    <lineage>
        <taxon>Bacteria</taxon>
        <taxon>Bacillati</taxon>
        <taxon>Bacillota</taxon>
        <taxon>Bacilli</taxon>
        <taxon>Bacillales</taxon>
        <taxon>Paenibacillaceae</taxon>
        <taxon>Cohnella</taxon>
    </lineage>
</organism>
<keyword evidence="7" id="KW-1185">Reference proteome</keyword>
<evidence type="ECO:0000256" key="4">
    <source>
        <dbReference type="ARBA" id="ARBA00023163"/>
    </source>
</evidence>
<dbReference type="EMBL" id="JXAL01000001">
    <property type="protein sequence ID" value="KIL37369.1"/>
    <property type="molecule type" value="Genomic_DNA"/>
</dbReference>
<evidence type="ECO:0000313" key="6">
    <source>
        <dbReference type="EMBL" id="KIL37369.1"/>
    </source>
</evidence>
<feature type="domain" description="HTH lysR-type" evidence="5">
    <location>
        <begin position="1"/>
        <end position="59"/>
    </location>
</feature>
<dbReference type="PANTHER" id="PTHR30126:SF64">
    <property type="entry name" value="HTH-TYPE TRANSCRIPTIONAL REGULATOR CITR"/>
    <property type="match status" value="1"/>
</dbReference>
<comment type="similarity">
    <text evidence="1">Belongs to the LysR transcriptional regulatory family.</text>
</comment>
<keyword evidence="3" id="KW-0238">DNA-binding</keyword>
<dbReference type="Proteomes" id="UP000054526">
    <property type="component" value="Unassembled WGS sequence"/>
</dbReference>
<evidence type="ECO:0000313" key="7">
    <source>
        <dbReference type="Proteomes" id="UP000054526"/>
    </source>
</evidence>
<dbReference type="InterPro" id="IPR005119">
    <property type="entry name" value="LysR_subst-bd"/>
</dbReference>
<dbReference type="PANTHER" id="PTHR30126">
    <property type="entry name" value="HTH-TYPE TRANSCRIPTIONAL REGULATOR"/>
    <property type="match status" value="1"/>
</dbReference>
<keyword evidence="2" id="KW-0805">Transcription regulation</keyword>
<evidence type="ECO:0000259" key="5">
    <source>
        <dbReference type="PROSITE" id="PS50931"/>
    </source>
</evidence>
<dbReference type="InterPro" id="IPR036390">
    <property type="entry name" value="WH_DNA-bd_sf"/>
</dbReference>
<dbReference type="CDD" id="cd05466">
    <property type="entry name" value="PBP2_LTTR_substrate"/>
    <property type="match status" value="1"/>
</dbReference>
<dbReference type="RefSeq" id="WP_041058677.1">
    <property type="nucleotide sequence ID" value="NZ_JXAL01000001.1"/>
</dbReference>
<dbReference type="SUPFAM" id="SSF53850">
    <property type="entry name" value="Periplasmic binding protein-like II"/>
    <property type="match status" value="1"/>
</dbReference>
<dbReference type="Gene3D" id="3.40.190.10">
    <property type="entry name" value="Periplasmic binding protein-like II"/>
    <property type="match status" value="2"/>
</dbReference>
<dbReference type="PROSITE" id="PS50931">
    <property type="entry name" value="HTH_LYSR"/>
    <property type="match status" value="1"/>
</dbReference>
<dbReference type="Pfam" id="PF00126">
    <property type="entry name" value="HTH_1"/>
    <property type="match status" value="1"/>
</dbReference>
<dbReference type="InterPro" id="IPR000847">
    <property type="entry name" value="LysR_HTH_N"/>
</dbReference>
<protein>
    <recommendedName>
        <fullName evidence="5">HTH lysR-type domain-containing protein</fullName>
    </recommendedName>
</protein>
<evidence type="ECO:0000256" key="2">
    <source>
        <dbReference type="ARBA" id="ARBA00023015"/>
    </source>
</evidence>
<dbReference type="InterPro" id="IPR036388">
    <property type="entry name" value="WH-like_DNA-bd_sf"/>
</dbReference>
<name>A0ABR5A8P7_9BACL</name>
<evidence type="ECO:0000256" key="3">
    <source>
        <dbReference type="ARBA" id="ARBA00023125"/>
    </source>
</evidence>
<evidence type="ECO:0000256" key="1">
    <source>
        <dbReference type="ARBA" id="ARBA00009437"/>
    </source>
</evidence>
<dbReference type="Pfam" id="PF03466">
    <property type="entry name" value="LysR_substrate"/>
    <property type="match status" value="1"/>
</dbReference>
<reference evidence="6 7" key="1">
    <citation type="submission" date="2014-12" db="EMBL/GenBank/DDBJ databases">
        <title>Draft genome sequence of Cohnella kolymensis strain B-2846.</title>
        <authorList>
            <person name="Karlyshev A.V."/>
            <person name="Kudryashova E.B."/>
        </authorList>
    </citation>
    <scope>NUCLEOTIDE SEQUENCE [LARGE SCALE GENOMIC DNA]</scope>
    <source>
        <strain evidence="6 7">VKM B-2846</strain>
    </source>
</reference>
<dbReference type="SUPFAM" id="SSF46785">
    <property type="entry name" value="Winged helix' DNA-binding domain"/>
    <property type="match status" value="1"/>
</dbReference>
<gene>
    <name evidence="6" type="ORF">SD71_01455</name>
</gene>
<dbReference type="PRINTS" id="PR00039">
    <property type="entry name" value="HTHLYSR"/>
</dbReference>
<dbReference type="Gene3D" id="1.10.10.10">
    <property type="entry name" value="Winged helix-like DNA-binding domain superfamily/Winged helix DNA-binding domain"/>
    <property type="match status" value="1"/>
</dbReference>
<comment type="caution">
    <text evidence="6">The sequence shown here is derived from an EMBL/GenBank/DDBJ whole genome shotgun (WGS) entry which is preliminary data.</text>
</comment>